<keyword evidence="1" id="KW-0129">CBS domain</keyword>
<dbReference type="InterPro" id="IPR000644">
    <property type="entry name" value="CBS_dom"/>
</dbReference>
<gene>
    <name evidence="2" type="ORF">POT9AD_0875</name>
</gene>
<dbReference type="Gene3D" id="3.10.580.10">
    <property type="entry name" value="CBS-domain"/>
    <property type="match status" value="1"/>
</dbReference>
<evidence type="ECO:0000313" key="2">
    <source>
        <dbReference type="EMBL" id="VDN61866.1"/>
    </source>
</evidence>
<proteinExistence type="predicted"/>
<dbReference type="OrthoDB" id="9790355at2"/>
<dbReference type="SMART" id="SM00116">
    <property type="entry name" value="CBS"/>
    <property type="match status" value="2"/>
</dbReference>
<dbReference type="EMBL" id="LR130779">
    <property type="protein sequence ID" value="VDN61866.1"/>
    <property type="molecule type" value="Genomic_DNA"/>
</dbReference>
<sequence>MLKSIKVRDYMTRRLVTFRSDTDLFTAINRLLEHRISGAPVVDSQGHLIGLLSESDCLRGILSGAYYEAIGGTVSSYMTTQVETVTPEADIIELSERFLRGRRRRMPVIEDGRLVGQISRHDVLRAVKEFAQHERGAGEGSGNERSVG</sequence>
<dbReference type="PANTHER" id="PTHR43080:SF26">
    <property type="entry name" value="REGULATORY PROTEIN"/>
    <property type="match status" value="1"/>
</dbReference>
<dbReference type="SUPFAM" id="SSF54631">
    <property type="entry name" value="CBS-domain pair"/>
    <property type="match status" value="1"/>
</dbReference>
<dbReference type="InterPro" id="IPR044729">
    <property type="entry name" value="CBS_bac"/>
</dbReference>
<protein>
    <submittedName>
        <fullName evidence="2">CBS domain-containing protein</fullName>
    </submittedName>
</protein>
<dbReference type="PROSITE" id="PS51371">
    <property type="entry name" value="CBS"/>
    <property type="match status" value="2"/>
</dbReference>
<dbReference type="CDD" id="cd04629">
    <property type="entry name" value="CBS_pair_bac"/>
    <property type="match status" value="1"/>
</dbReference>
<reference evidence="2" key="1">
    <citation type="submission" date="2018-11" db="EMBL/GenBank/DDBJ databases">
        <authorList>
            <consortium name="Genoscope - CEA"/>
            <person name="William W."/>
        </authorList>
    </citation>
    <scope>NUCLEOTIDE SEQUENCE [LARGE SCALE GENOMIC DNA]</scope>
    <source>
        <strain evidence="2">T9AD</strain>
    </source>
</reference>
<dbReference type="InterPro" id="IPR051257">
    <property type="entry name" value="Diverse_CBS-Domain"/>
</dbReference>
<organism evidence="2">
    <name type="scientific">Ectopseudomonas oleovorans</name>
    <name type="common">Pseudomonas oleovorans</name>
    <dbReference type="NCBI Taxonomy" id="301"/>
    <lineage>
        <taxon>Bacteria</taxon>
        <taxon>Pseudomonadati</taxon>
        <taxon>Pseudomonadota</taxon>
        <taxon>Gammaproteobacteria</taxon>
        <taxon>Pseudomonadales</taxon>
        <taxon>Pseudomonadaceae</taxon>
        <taxon>Ectopseudomonas</taxon>
    </lineage>
</organism>
<dbReference type="AlphaFoldDB" id="A0A653B0J5"/>
<evidence type="ECO:0000256" key="1">
    <source>
        <dbReference type="ARBA" id="ARBA00023122"/>
    </source>
</evidence>
<dbReference type="PANTHER" id="PTHR43080">
    <property type="entry name" value="CBS DOMAIN-CONTAINING PROTEIN CBSX3, MITOCHONDRIAL"/>
    <property type="match status" value="1"/>
</dbReference>
<dbReference type="Pfam" id="PF00571">
    <property type="entry name" value="CBS"/>
    <property type="match status" value="2"/>
</dbReference>
<accession>A0A653B0J5</accession>
<dbReference type="InterPro" id="IPR046342">
    <property type="entry name" value="CBS_dom_sf"/>
</dbReference>
<name>A0A653B0J5_ECTOL</name>